<keyword evidence="5 8" id="KW-0472">Membrane</keyword>
<evidence type="ECO:0000313" key="10">
    <source>
        <dbReference type="Proteomes" id="UP000682892"/>
    </source>
</evidence>
<accession>Q170E8</accession>
<name>Q170E8_AEDAE</name>
<keyword evidence="3 8" id="KW-0812">Transmembrane</keyword>
<evidence type="ECO:0000256" key="8">
    <source>
        <dbReference type="RuleBase" id="RU363108"/>
    </source>
</evidence>
<dbReference type="PANTHER" id="PTHR21143:SF104">
    <property type="entry name" value="GUSTATORY RECEPTOR 8A-RELATED"/>
    <property type="match status" value="1"/>
</dbReference>
<feature type="transmembrane region" description="Helical" evidence="8">
    <location>
        <begin position="295"/>
        <end position="315"/>
    </location>
</feature>
<dbReference type="GO" id="GO:0007165">
    <property type="term" value="P:signal transduction"/>
    <property type="evidence" value="ECO:0007669"/>
    <property type="project" value="UniProtKB-KW"/>
</dbReference>
<dbReference type="InterPro" id="IPR013604">
    <property type="entry name" value="7TM_chemorcpt"/>
</dbReference>
<evidence type="ECO:0000256" key="5">
    <source>
        <dbReference type="ARBA" id="ARBA00023136"/>
    </source>
</evidence>
<dbReference type="GO" id="GO:0005886">
    <property type="term" value="C:plasma membrane"/>
    <property type="evidence" value="ECO:0007669"/>
    <property type="project" value="UniProtKB-SubCell"/>
</dbReference>
<dbReference type="GO" id="GO:0030424">
    <property type="term" value="C:axon"/>
    <property type="evidence" value="ECO:0007669"/>
    <property type="project" value="TreeGrafter"/>
</dbReference>
<dbReference type="PhylomeDB" id="Q170E8"/>
<comment type="similarity">
    <text evidence="8">Belongs to the insect chemoreceptor superfamily. Gustatory receptor (GR) family.</text>
</comment>
<keyword evidence="4 8" id="KW-1133">Transmembrane helix</keyword>
<gene>
    <name evidence="9" type="primary">GPRgr31C</name>
    <name evidence="9" type="ORF">AaeL_AAEL007933</name>
</gene>
<reference evidence="9" key="3">
    <citation type="submission" date="2012-09" db="EMBL/GenBank/DDBJ databases">
        <authorList>
            <consortium name="VectorBase"/>
        </authorList>
    </citation>
    <scope>NUCLEOTIDE SEQUENCE</scope>
    <source>
        <strain evidence="9">Liverpool</strain>
    </source>
</reference>
<protein>
    <recommendedName>
        <fullName evidence="8">Gustatory receptor</fullName>
    </recommendedName>
</protein>
<dbReference type="Proteomes" id="UP000682892">
    <property type="component" value="Unassembled WGS sequence"/>
</dbReference>
<evidence type="ECO:0000256" key="4">
    <source>
        <dbReference type="ARBA" id="ARBA00022989"/>
    </source>
</evidence>
<keyword evidence="6 8" id="KW-0675">Receptor</keyword>
<dbReference type="GO" id="GO:0043025">
    <property type="term" value="C:neuronal cell body"/>
    <property type="evidence" value="ECO:0007669"/>
    <property type="project" value="TreeGrafter"/>
</dbReference>
<evidence type="ECO:0000256" key="6">
    <source>
        <dbReference type="ARBA" id="ARBA00023170"/>
    </source>
</evidence>
<dbReference type="AlphaFoldDB" id="Q170E8"/>
<comment type="subcellular location">
    <subcellularLocation>
        <location evidence="1 8">Cell membrane</location>
        <topology evidence="1 8">Multi-pass membrane protein</topology>
    </subcellularLocation>
</comment>
<dbReference type="GO" id="GO:0050909">
    <property type="term" value="P:sensory perception of taste"/>
    <property type="evidence" value="ECO:0007669"/>
    <property type="project" value="InterPro"/>
</dbReference>
<evidence type="ECO:0000256" key="7">
    <source>
        <dbReference type="ARBA" id="ARBA00023224"/>
    </source>
</evidence>
<dbReference type="PaxDb" id="7159-AAEL007933-PA"/>
<keyword evidence="2 8" id="KW-1003">Cell membrane</keyword>
<reference evidence="9" key="2">
    <citation type="journal article" date="2007" name="Science">
        <title>Genome sequence of Aedes aegypti, a major arbovirus vector.</title>
        <authorList>
            <person name="Nene V."/>
            <person name="Wortman J.R."/>
            <person name="Lawson D."/>
            <person name="Haas B."/>
            <person name="Kodira C."/>
            <person name="Tu Z.J."/>
            <person name="Loftus B."/>
            <person name="Xi Z."/>
            <person name="Megy K."/>
            <person name="Grabherr M."/>
            <person name="Ren Q."/>
            <person name="Zdobnov E.M."/>
            <person name="Lobo N.F."/>
            <person name="Campbell K.S."/>
            <person name="Brown S.E."/>
            <person name="Bonaldo M.F."/>
            <person name="Zhu J."/>
            <person name="Sinkins S.P."/>
            <person name="Hogenkamp D.G."/>
            <person name="Amedeo P."/>
            <person name="Arensburger P."/>
            <person name="Atkinson P.W."/>
            <person name="Bidwell S."/>
            <person name="Biedler J."/>
            <person name="Birney E."/>
            <person name="Bruggner R.V."/>
            <person name="Costas J."/>
            <person name="Coy M.R."/>
            <person name="Crabtree J."/>
            <person name="Crawford M."/>
            <person name="Debruyn B."/>
            <person name="Decaprio D."/>
            <person name="Eiglmeier K."/>
            <person name="Eisenstadt E."/>
            <person name="El-Dorry H."/>
            <person name="Gelbart W.M."/>
            <person name="Gomes S.L."/>
            <person name="Hammond M."/>
            <person name="Hannick L.I."/>
            <person name="Hogan J.R."/>
            <person name="Holmes M.H."/>
            <person name="Jaffe D."/>
            <person name="Johnston J.S."/>
            <person name="Kennedy R.C."/>
            <person name="Koo H."/>
            <person name="Kravitz S."/>
            <person name="Kriventseva E.V."/>
            <person name="Kulp D."/>
            <person name="Labutti K."/>
            <person name="Lee E."/>
            <person name="Li S."/>
            <person name="Lovin D.D."/>
            <person name="Mao C."/>
            <person name="Mauceli E."/>
            <person name="Menck C.F."/>
            <person name="Miller J.R."/>
            <person name="Montgomery P."/>
            <person name="Mori A."/>
            <person name="Nascimento A.L."/>
            <person name="Naveira H.F."/>
            <person name="Nusbaum C."/>
            <person name="O'leary S."/>
            <person name="Orvis J."/>
            <person name="Pertea M."/>
            <person name="Quesneville H."/>
            <person name="Reidenbach K.R."/>
            <person name="Rogers Y.H."/>
            <person name="Roth C.W."/>
            <person name="Schneider J.R."/>
            <person name="Schatz M."/>
            <person name="Shumway M."/>
            <person name="Stanke M."/>
            <person name="Stinson E.O."/>
            <person name="Tubio J.M."/>
            <person name="Vanzee J.P."/>
            <person name="Verjovski-Almeida S."/>
            <person name="Werner D."/>
            <person name="White O."/>
            <person name="Wyder S."/>
            <person name="Zeng Q."/>
            <person name="Zhao Q."/>
            <person name="Zhao Y."/>
            <person name="Hill C.A."/>
            <person name="Raikhel A.S."/>
            <person name="Soares M.B."/>
            <person name="Knudson D.L."/>
            <person name="Lee N.H."/>
            <person name="Galagan J."/>
            <person name="Salzberg S.L."/>
            <person name="Paulsen I.T."/>
            <person name="Dimopoulos G."/>
            <person name="Collins F.H."/>
            <person name="Birren B."/>
            <person name="Fraser-Liggett C.M."/>
            <person name="Severson D.W."/>
        </authorList>
    </citation>
    <scope>NUCLEOTIDE SEQUENCE [LARGE SCALE GENOMIC DNA]</scope>
    <source>
        <strain evidence="9">Liverpool</strain>
    </source>
</reference>
<sequence>MSDILKAIAMIWKFPKENIFECMVLHYLFLKANGYACFSIAGPIESGKIRTTIVDKLLFLVYLSAGIALWVCVILFFKAPANVSPLQIIGSRLIWFTCYLSAVVGVIWNFYNRAKVWSLYVGVFRVDQQLLALGANMRYTMAYLGMIGLSLVAFAVLLALIIGHFTEQEFDVLEFFTFTYSNLSLTMLVTIFTIAGSLIIFRLIVLNEIMSKNMVPARGSKIIQVAEKDGIQTIQQYMQIYDQLCDLTETVNLCYSAQVMISIAGSFVYLLFFDFEVILNIKRGIPIQEFSLSSVIWSIFYLSNVIIVVTVGSFLSHQGKYTSNLIDRAINSTNNAEIIEMLRLFLMQLGHRTPTLTCGLFPFDWTLVYSVLALKRRERLSFTFLIISFDSIVQAK</sequence>
<feature type="transmembrane region" description="Helical" evidence="8">
    <location>
        <begin position="253"/>
        <end position="275"/>
    </location>
</feature>
<dbReference type="Pfam" id="PF08395">
    <property type="entry name" value="7tm_7"/>
    <property type="match status" value="1"/>
</dbReference>
<evidence type="ECO:0000256" key="2">
    <source>
        <dbReference type="ARBA" id="ARBA00022475"/>
    </source>
</evidence>
<dbReference type="GO" id="GO:0030425">
    <property type="term" value="C:dendrite"/>
    <property type="evidence" value="ECO:0007669"/>
    <property type="project" value="TreeGrafter"/>
</dbReference>
<reference evidence="9" key="1">
    <citation type="submission" date="2005-10" db="EMBL/GenBank/DDBJ databases">
        <authorList>
            <person name="Loftus B.J."/>
            <person name="Nene V.M."/>
            <person name="Hannick L.I."/>
            <person name="Bidwell S."/>
            <person name="Haas B."/>
            <person name="Amedeo P."/>
            <person name="Orvis J."/>
            <person name="Wortman J.R."/>
            <person name="White O.R."/>
            <person name="Salzberg S."/>
            <person name="Shumway M."/>
            <person name="Koo H."/>
            <person name="Zhao Y."/>
            <person name="Holmes M."/>
            <person name="Miller J."/>
            <person name="Schatz M."/>
            <person name="Pop M."/>
            <person name="Pai G."/>
            <person name="Utterback T."/>
            <person name="Rogers Y.-H."/>
            <person name="Kravitz S."/>
            <person name="Fraser C.M."/>
        </authorList>
    </citation>
    <scope>NUCLEOTIDE SEQUENCE</scope>
    <source>
        <strain evidence="9">Liverpool</strain>
    </source>
</reference>
<comment type="caution">
    <text evidence="8">Lacks conserved residue(s) required for the propagation of feature annotation.</text>
</comment>
<feature type="transmembrane region" description="Helical" evidence="8">
    <location>
        <begin position="57"/>
        <end position="77"/>
    </location>
</feature>
<feature type="transmembrane region" description="Helical" evidence="8">
    <location>
        <begin position="89"/>
        <end position="111"/>
    </location>
</feature>
<comment type="function">
    <text evidence="8">Gustatory receptor which mediates acceptance or avoidance behavior, depending on its substrates.</text>
</comment>
<evidence type="ECO:0000256" key="3">
    <source>
        <dbReference type="ARBA" id="ARBA00022692"/>
    </source>
</evidence>
<feature type="transmembrane region" description="Helical" evidence="8">
    <location>
        <begin position="185"/>
        <end position="205"/>
    </location>
</feature>
<dbReference type="PANTHER" id="PTHR21143">
    <property type="entry name" value="INVERTEBRATE GUSTATORY RECEPTOR"/>
    <property type="match status" value="1"/>
</dbReference>
<keyword evidence="7 8" id="KW-0807">Transducer</keyword>
<feature type="transmembrane region" description="Helical" evidence="8">
    <location>
        <begin position="141"/>
        <end position="165"/>
    </location>
</feature>
<dbReference type="GO" id="GO:0007635">
    <property type="term" value="P:chemosensory behavior"/>
    <property type="evidence" value="ECO:0007669"/>
    <property type="project" value="TreeGrafter"/>
</dbReference>
<dbReference type="EMBL" id="CH477475">
    <property type="protein sequence ID" value="EAT40324.2"/>
    <property type="molecule type" value="Genomic_DNA"/>
</dbReference>
<dbReference type="GO" id="GO:0008049">
    <property type="term" value="P:male courtship behavior"/>
    <property type="evidence" value="ECO:0007669"/>
    <property type="project" value="TreeGrafter"/>
</dbReference>
<organism evidence="9 10">
    <name type="scientific">Aedes aegypti</name>
    <name type="common">Yellowfever mosquito</name>
    <name type="synonym">Culex aegypti</name>
    <dbReference type="NCBI Taxonomy" id="7159"/>
    <lineage>
        <taxon>Eukaryota</taxon>
        <taxon>Metazoa</taxon>
        <taxon>Ecdysozoa</taxon>
        <taxon>Arthropoda</taxon>
        <taxon>Hexapoda</taxon>
        <taxon>Insecta</taxon>
        <taxon>Pterygota</taxon>
        <taxon>Neoptera</taxon>
        <taxon>Endopterygota</taxon>
        <taxon>Diptera</taxon>
        <taxon>Nematocera</taxon>
        <taxon>Culicoidea</taxon>
        <taxon>Culicidae</taxon>
        <taxon>Culicinae</taxon>
        <taxon>Aedini</taxon>
        <taxon>Aedes</taxon>
        <taxon>Stegomyia</taxon>
    </lineage>
</organism>
<proteinExistence type="inferred from homology"/>
<feature type="non-terminal residue" evidence="9">
    <location>
        <position position="1"/>
    </location>
</feature>
<evidence type="ECO:0000313" key="9">
    <source>
        <dbReference type="EMBL" id="EAT40324.2"/>
    </source>
</evidence>
<evidence type="ECO:0000256" key="1">
    <source>
        <dbReference type="ARBA" id="ARBA00004651"/>
    </source>
</evidence>
<dbReference type="eggNOG" id="ENOG502TCZM">
    <property type="taxonomic scope" value="Eukaryota"/>
</dbReference>